<sequence>MPSPQHHKPWKALPKDQCRHSTHTSCTQFCKVSLMQHTSSFETPQVTFG</sequence>
<dbReference type="InParanoid" id="G2YII2"/>
<dbReference type="Proteomes" id="UP000008177">
    <property type="component" value="Unplaced contigs"/>
</dbReference>
<evidence type="ECO:0000313" key="1">
    <source>
        <dbReference type="EMBL" id="CCD51519.1"/>
    </source>
</evidence>
<evidence type="ECO:0000313" key="2">
    <source>
        <dbReference type="Proteomes" id="UP000008177"/>
    </source>
</evidence>
<proteinExistence type="predicted"/>
<gene>
    <name evidence="1" type="ORF">BofuT4_uP018250.1</name>
</gene>
<organism evidence="1 2">
    <name type="scientific">Botryotinia fuckeliana (strain T4)</name>
    <name type="common">Noble rot fungus</name>
    <name type="synonym">Botrytis cinerea</name>
    <dbReference type="NCBI Taxonomy" id="999810"/>
    <lineage>
        <taxon>Eukaryota</taxon>
        <taxon>Fungi</taxon>
        <taxon>Dikarya</taxon>
        <taxon>Ascomycota</taxon>
        <taxon>Pezizomycotina</taxon>
        <taxon>Leotiomycetes</taxon>
        <taxon>Helotiales</taxon>
        <taxon>Sclerotiniaceae</taxon>
        <taxon>Botrytis</taxon>
    </lineage>
</organism>
<dbReference type="EMBL" id="FQ790337">
    <property type="protein sequence ID" value="CCD51519.1"/>
    <property type="molecule type" value="Genomic_DNA"/>
</dbReference>
<name>G2YII2_BOTF4</name>
<dbReference type="AlphaFoldDB" id="G2YII2"/>
<dbReference type="HOGENOM" id="CLU_3142890_0_0_1"/>
<protein>
    <submittedName>
        <fullName evidence="1">Uncharacterized protein</fullName>
    </submittedName>
</protein>
<accession>G2YII2</accession>
<reference evidence="2" key="1">
    <citation type="journal article" date="2011" name="PLoS Genet.">
        <title>Genomic analysis of the necrotrophic fungal pathogens Sclerotinia sclerotiorum and Botrytis cinerea.</title>
        <authorList>
            <person name="Amselem J."/>
            <person name="Cuomo C.A."/>
            <person name="van Kan J.A."/>
            <person name="Viaud M."/>
            <person name="Benito E.P."/>
            <person name="Couloux A."/>
            <person name="Coutinho P.M."/>
            <person name="de Vries R.P."/>
            <person name="Dyer P.S."/>
            <person name="Fillinger S."/>
            <person name="Fournier E."/>
            <person name="Gout L."/>
            <person name="Hahn M."/>
            <person name="Kohn L."/>
            <person name="Lapalu N."/>
            <person name="Plummer K.M."/>
            <person name="Pradier J.M."/>
            <person name="Quevillon E."/>
            <person name="Sharon A."/>
            <person name="Simon A."/>
            <person name="ten Have A."/>
            <person name="Tudzynski B."/>
            <person name="Tudzynski P."/>
            <person name="Wincker P."/>
            <person name="Andrew M."/>
            <person name="Anthouard V."/>
            <person name="Beever R.E."/>
            <person name="Beffa R."/>
            <person name="Benoit I."/>
            <person name="Bouzid O."/>
            <person name="Brault B."/>
            <person name="Chen Z."/>
            <person name="Choquer M."/>
            <person name="Collemare J."/>
            <person name="Cotton P."/>
            <person name="Danchin E.G."/>
            <person name="Da Silva C."/>
            <person name="Gautier A."/>
            <person name="Giraud C."/>
            <person name="Giraud T."/>
            <person name="Gonzalez C."/>
            <person name="Grossetete S."/>
            <person name="Guldener U."/>
            <person name="Henrissat B."/>
            <person name="Howlett B.J."/>
            <person name="Kodira C."/>
            <person name="Kretschmer M."/>
            <person name="Lappartient A."/>
            <person name="Leroch M."/>
            <person name="Levis C."/>
            <person name="Mauceli E."/>
            <person name="Neuveglise C."/>
            <person name="Oeser B."/>
            <person name="Pearson M."/>
            <person name="Poulain J."/>
            <person name="Poussereau N."/>
            <person name="Quesneville H."/>
            <person name="Rascle C."/>
            <person name="Schumacher J."/>
            <person name="Segurens B."/>
            <person name="Sexton A."/>
            <person name="Silva E."/>
            <person name="Sirven C."/>
            <person name="Soanes D.M."/>
            <person name="Talbot N.J."/>
            <person name="Templeton M."/>
            <person name="Yandava C."/>
            <person name="Yarden O."/>
            <person name="Zeng Q."/>
            <person name="Rollins J.A."/>
            <person name="Lebrun M.H."/>
            <person name="Dickman M."/>
        </authorList>
    </citation>
    <scope>NUCLEOTIDE SEQUENCE [LARGE SCALE GENOMIC DNA]</scope>
    <source>
        <strain evidence="2">T4</strain>
    </source>
</reference>